<dbReference type="PANTHER" id="PTHR10010">
    <property type="entry name" value="SOLUTE CARRIER FAMILY 34 SODIUM PHOSPHATE , MEMBER 2-RELATED"/>
    <property type="match status" value="1"/>
</dbReference>
<feature type="transmembrane region" description="Helical" evidence="6">
    <location>
        <begin position="99"/>
        <end position="121"/>
    </location>
</feature>
<keyword evidence="8" id="KW-1185">Reference proteome</keyword>
<keyword evidence="4 6" id="KW-1133">Transmembrane helix</keyword>
<reference evidence="7 8" key="1">
    <citation type="submission" date="2016-10" db="EMBL/GenBank/DDBJ databases">
        <authorList>
            <person name="de Groot N.N."/>
        </authorList>
    </citation>
    <scope>NUCLEOTIDE SEQUENCE [LARGE SCALE GENOMIC DNA]</scope>
    <source>
        <strain evidence="7 8">DSM 18438</strain>
    </source>
</reference>
<evidence type="ECO:0000256" key="2">
    <source>
        <dbReference type="ARBA" id="ARBA00022475"/>
    </source>
</evidence>
<feature type="transmembrane region" description="Helical" evidence="6">
    <location>
        <begin position="154"/>
        <end position="172"/>
    </location>
</feature>
<name>A0A1I1ICL5_9GAMM</name>
<dbReference type="STRING" id="1122252.SAMN05660443_2210"/>
<evidence type="ECO:0000313" key="8">
    <source>
        <dbReference type="Proteomes" id="UP000199058"/>
    </source>
</evidence>
<dbReference type="Proteomes" id="UP000199058">
    <property type="component" value="Unassembled WGS sequence"/>
</dbReference>
<evidence type="ECO:0000313" key="7">
    <source>
        <dbReference type="EMBL" id="SFC31473.1"/>
    </source>
</evidence>
<accession>A0A1I1ICL5</accession>
<evidence type="ECO:0000256" key="5">
    <source>
        <dbReference type="ARBA" id="ARBA00023136"/>
    </source>
</evidence>
<feature type="transmembrane region" description="Helical" evidence="6">
    <location>
        <begin position="214"/>
        <end position="230"/>
    </location>
</feature>
<evidence type="ECO:0000256" key="3">
    <source>
        <dbReference type="ARBA" id="ARBA00022692"/>
    </source>
</evidence>
<dbReference type="InterPro" id="IPR003841">
    <property type="entry name" value="Na/Pi_transpt"/>
</dbReference>
<dbReference type="NCBIfam" id="NF037997">
    <property type="entry name" value="Na_Pi_symport"/>
    <property type="match status" value="1"/>
</dbReference>
<dbReference type="PANTHER" id="PTHR10010:SF46">
    <property type="entry name" value="SODIUM-DEPENDENT PHOSPHATE TRANSPORT PROTEIN 2B"/>
    <property type="match status" value="1"/>
</dbReference>
<proteinExistence type="predicted"/>
<keyword evidence="2" id="KW-1003">Cell membrane</keyword>
<dbReference type="OrthoDB" id="9763003at2"/>
<keyword evidence="3 6" id="KW-0812">Transmembrane</keyword>
<keyword evidence="5 6" id="KW-0472">Membrane</keyword>
<evidence type="ECO:0000256" key="1">
    <source>
        <dbReference type="ARBA" id="ARBA00004651"/>
    </source>
</evidence>
<sequence length="605" mass="65982">MLKKFTLPVVLLVLAYALWASADFMEIAAGVALFMFGMLCLEEGFKTFTGGTLETLLRKSTNRLWKSLSFGMVSTTLMQSSTLVSLITISFVSAEMITLAAGIGVIMGANIGTTTGAWLIAGLGLRVNIAAYAMPMLVFGVVFLMQKSKAMKGLGYLLMGAGFLFFGIHYMKEGFDAFQSAFDLSAYSMTGMQGVLLFTLIGMLVTVVMQSSHATLLIIITALATGQVSYENALALAIGANLGSAITTALGGLAANLGGRRLAAAHVVFNVITALVGILLINQLAWAVDQGAFLLGIGDEDYLLKLALFHTLFNVLGVILLAPFVNPLASQLVKRISYQKQAAETPLYLFPEALETPETAVDAVRKEVHHLFDNAYGLLAHGVSLKRATIDSEESLSEAVKYTRKIFPIDVENAYEEKIKSLHSEIVAFIAEAQARESNQSASEALYTLRQASRDLVEAVKGMKHLHNNLSRYGLSTNPAIRERYDLIRLQLARLLRDLRLLLDADPEDVSSLSLDALRVSLEKSSRKLLDDLDEMIRHRRLAASIATSVMNDESYVSDICNNLIDAVHTLLLPRLENQSDQLTLDKQEIKQLVDEEARDNGAES</sequence>
<evidence type="ECO:0000256" key="6">
    <source>
        <dbReference type="SAM" id="Phobius"/>
    </source>
</evidence>
<gene>
    <name evidence="7" type="ORF">SAMN05660443_2210</name>
</gene>
<evidence type="ECO:0000256" key="4">
    <source>
        <dbReference type="ARBA" id="ARBA00022989"/>
    </source>
</evidence>
<comment type="subcellular location">
    <subcellularLocation>
        <location evidence="1">Cell membrane</location>
        <topology evidence="1">Multi-pass membrane protein</topology>
    </subcellularLocation>
</comment>
<dbReference type="RefSeq" id="WP_091963414.1">
    <property type="nucleotide sequence ID" value="NZ_FOLH01000004.1"/>
</dbReference>
<feature type="transmembrane region" description="Helical" evidence="6">
    <location>
        <begin position="267"/>
        <end position="286"/>
    </location>
</feature>
<dbReference type="AlphaFoldDB" id="A0A1I1ICL5"/>
<feature type="transmembrane region" description="Helical" evidence="6">
    <location>
        <begin position="184"/>
        <end position="207"/>
    </location>
</feature>
<feature type="transmembrane region" description="Helical" evidence="6">
    <location>
        <begin position="68"/>
        <end position="92"/>
    </location>
</feature>
<dbReference type="GO" id="GO:0005886">
    <property type="term" value="C:plasma membrane"/>
    <property type="evidence" value="ECO:0007669"/>
    <property type="project" value="UniProtKB-SubCell"/>
</dbReference>
<feature type="transmembrane region" description="Helical" evidence="6">
    <location>
        <begin position="306"/>
        <end position="325"/>
    </location>
</feature>
<protein>
    <submittedName>
        <fullName evidence="7">Phosphate:Na+ symporter</fullName>
    </submittedName>
</protein>
<dbReference type="EMBL" id="FOLH01000004">
    <property type="protein sequence ID" value="SFC31473.1"/>
    <property type="molecule type" value="Genomic_DNA"/>
</dbReference>
<dbReference type="GO" id="GO:0044341">
    <property type="term" value="P:sodium-dependent phosphate transport"/>
    <property type="evidence" value="ECO:0007669"/>
    <property type="project" value="InterPro"/>
</dbReference>
<organism evidence="7 8">
    <name type="scientific">Marinospirillum celere</name>
    <dbReference type="NCBI Taxonomy" id="1122252"/>
    <lineage>
        <taxon>Bacteria</taxon>
        <taxon>Pseudomonadati</taxon>
        <taxon>Pseudomonadota</taxon>
        <taxon>Gammaproteobacteria</taxon>
        <taxon>Oceanospirillales</taxon>
        <taxon>Oceanospirillaceae</taxon>
        <taxon>Marinospirillum</taxon>
    </lineage>
</organism>
<feature type="transmembrane region" description="Helical" evidence="6">
    <location>
        <begin position="127"/>
        <end position="145"/>
    </location>
</feature>
<feature type="transmembrane region" description="Helical" evidence="6">
    <location>
        <begin position="236"/>
        <end position="255"/>
    </location>
</feature>
<dbReference type="Pfam" id="PF02690">
    <property type="entry name" value="Na_Pi_cotrans"/>
    <property type="match status" value="2"/>
</dbReference>
<dbReference type="GO" id="GO:0005436">
    <property type="term" value="F:sodium:phosphate symporter activity"/>
    <property type="evidence" value="ECO:0007669"/>
    <property type="project" value="InterPro"/>
</dbReference>